<gene>
    <name evidence="1" type="ORF">PF66_02874</name>
</gene>
<dbReference type="RefSeq" id="WP_241494354.1">
    <property type="nucleotide sequence ID" value="NZ_JSYZ01000009.1"/>
</dbReference>
<dbReference type="Proteomes" id="UP000037931">
    <property type="component" value="Unassembled WGS sequence"/>
</dbReference>
<dbReference type="PATRIC" id="fig|50340.43.peg.6261"/>
<sequence>MNGISHTAPMPSVTGEVVQPASVEVAPQAVKSLLDGALLQQRLDSQVACAHSHTLQVLKGPLEKFGFTDAQLAVLLSPMDAQQLGKLRELCSFDLAALARLVGQLGDEERAWLTDISRLSDSELAMVTSEVARQVGIEEPESSGFDPRVWEKHVGVLLTAITAFNIARVANAQLRGHFSVMAANAAVEQGKAIREAGNASLYSSLGMAIAAGALSGGSLVLSLKSFQARQADITTHRSEALEAGRLQADLDKQLRDTHQLSALTPDEQEVYRNALNDLISDAGQRRETAQWMSQLASRTPDQLAAIGNSMSSVSSVVSNVVSASIRLEENAQNERGVLQQSNQNVHKSLAEEQGQVEARDAALLQKLMDIFQQIFLSRNSVIDGVVRA</sequence>
<reference evidence="1 2" key="1">
    <citation type="journal article" date="2015" name="PLoS ONE">
        <title>Rice-Infecting Pseudomonas Genomes Are Highly Accessorized and Harbor Multiple Putative Virulence Mechanisms to Cause Sheath Brown Rot.</title>
        <authorList>
            <person name="Quibod I.L."/>
            <person name="Grande G."/>
            <person name="Oreiro E.G."/>
            <person name="Borja F.N."/>
            <person name="Dossa G.S."/>
            <person name="Mauleon R."/>
            <person name="Cruz C.V."/>
            <person name="Oliva R."/>
        </authorList>
    </citation>
    <scope>NUCLEOTIDE SEQUENCE [LARGE SCALE GENOMIC DNA]</scope>
    <source>
        <strain evidence="1 2">IRRI 6609</strain>
    </source>
</reference>
<evidence type="ECO:0000313" key="2">
    <source>
        <dbReference type="Proteomes" id="UP000037931"/>
    </source>
</evidence>
<organism evidence="1 2">
    <name type="scientific">Pseudomonas asplenii</name>
    <dbReference type="NCBI Taxonomy" id="53407"/>
    <lineage>
        <taxon>Bacteria</taxon>
        <taxon>Pseudomonadati</taxon>
        <taxon>Pseudomonadota</taxon>
        <taxon>Gammaproteobacteria</taxon>
        <taxon>Pseudomonadales</taxon>
        <taxon>Pseudomonadaceae</taxon>
        <taxon>Pseudomonas</taxon>
    </lineage>
</organism>
<accession>A0A0M9GGP9</accession>
<name>A0A0M9GGP9_9PSED</name>
<proteinExistence type="predicted"/>
<comment type="caution">
    <text evidence="1">The sequence shown here is derived from an EMBL/GenBank/DDBJ whole genome shotgun (WGS) entry which is preliminary data.</text>
</comment>
<dbReference type="EMBL" id="JSYZ01000009">
    <property type="protein sequence ID" value="KPA90805.1"/>
    <property type="molecule type" value="Genomic_DNA"/>
</dbReference>
<keyword evidence="2" id="KW-1185">Reference proteome</keyword>
<evidence type="ECO:0008006" key="3">
    <source>
        <dbReference type="Google" id="ProtNLM"/>
    </source>
</evidence>
<evidence type="ECO:0000313" key="1">
    <source>
        <dbReference type="EMBL" id="KPA90805.1"/>
    </source>
</evidence>
<protein>
    <recommendedName>
        <fullName evidence="3">Type III secretion system translocon protein, YopD/IpaC/EspB family</fullName>
    </recommendedName>
</protein>
<dbReference type="AlphaFoldDB" id="A0A0M9GGP9"/>
<dbReference type="STRING" id="50340.PF66_02874"/>